<dbReference type="Pfam" id="PF00400">
    <property type="entry name" value="WD40"/>
    <property type="match status" value="6"/>
</dbReference>
<dbReference type="SUPFAM" id="SSF50978">
    <property type="entry name" value="WD40 repeat-like"/>
    <property type="match status" value="1"/>
</dbReference>
<dbReference type="GO" id="GO:0097361">
    <property type="term" value="C:cytosolic [4Fe-4S] assembly targeting complex"/>
    <property type="evidence" value="ECO:0007669"/>
    <property type="project" value="InterPro"/>
</dbReference>
<feature type="repeat" description="WD" evidence="4">
    <location>
        <begin position="124"/>
        <end position="157"/>
    </location>
</feature>
<dbReference type="GO" id="GO:0016226">
    <property type="term" value="P:iron-sulfur cluster assembly"/>
    <property type="evidence" value="ECO:0007669"/>
    <property type="project" value="UniProtKB-UniRule"/>
</dbReference>
<dbReference type="InterPro" id="IPR001680">
    <property type="entry name" value="WD40_rpt"/>
</dbReference>
<comment type="function">
    <text evidence="3">Essential component of the cytosolic iron-sulfur (Fe/S) protein assembly machinery. Required for the maturation of extramitochondrial Fe/S proteins.</text>
</comment>
<dbReference type="VEuPathDB" id="FungiDB:DNF11_2312"/>
<reference evidence="5 6" key="1">
    <citation type="submission" date="2018-10" db="EMBL/GenBank/DDBJ databases">
        <title>Complete genome sequence of Malassezia restricta CBS 7877.</title>
        <authorList>
            <person name="Morand S.C."/>
            <person name="Bertignac M."/>
            <person name="Iltis A."/>
            <person name="Kolder I."/>
            <person name="Pirovano W."/>
            <person name="Jourdain R."/>
            <person name="Clavaud C."/>
        </authorList>
    </citation>
    <scope>NUCLEOTIDE SEQUENCE [LARGE SCALE GENOMIC DNA]</scope>
    <source>
        <strain evidence="5 6">CBS 7877</strain>
    </source>
</reference>
<evidence type="ECO:0000256" key="4">
    <source>
        <dbReference type="PROSITE-ProRule" id="PRU00221"/>
    </source>
</evidence>
<feature type="repeat" description="WD" evidence="4">
    <location>
        <begin position="69"/>
        <end position="101"/>
    </location>
</feature>
<sequence length="378" mass="41907">MPAQPQTLRKLADLQGHAETVWNLAWNPKKSLLASCSTDKDVRLYSYKKLSSGISGGSETVFRLEEVIPSGHKRTVRCVSWSPTGDILATSSFDSTVGLWEHIPDDIRSSMSDGSPDWECFGTLEGHESECKSVSFSYNGNFLASCGRDKSVWIWEVHPDADFECAGVLIEHTQDVKTVKWHPKEEILASASYDNTIKLYIDDPYYDWVCYDTLEAHDSTVWSLSFSPCGRYLASASDDLSIWIWCRLNADDCKKRGIKPREKASNREGEGWYPSYRIKGHFTRPIYSVSWAAGDASDPAQALGKIAAAGSDGKILIYYVSMSEHDPCDISVQIGAQVEHAHGQADINCIEWAPADRDGAAPCMLASAGDDGEVRIWT</sequence>
<evidence type="ECO:0000313" key="5">
    <source>
        <dbReference type="EMBL" id="AYO43262.1"/>
    </source>
</evidence>
<evidence type="ECO:0000256" key="2">
    <source>
        <dbReference type="ARBA" id="ARBA00022737"/>
    </source>
</evidence>
<dbReference type="PANTHER" id="PTHR19920:SF0">
    <property type="entry name" value="CYTOSOLIC IRON-SULFUR PROTEIN ASSEMBLY PROTEIN CIAO1-RELATED"/>
    <property type="match status" value="1"/>
</dbReference>
<accession>A0A3G2S7G5</accession>
<evidence type="ECO:0000313" key="6">
    <source>
        <dbReference type="Proteomes" id="UP000269793"/>
    </source>
</evidence>
<keyword evidence="2" id="KW-0677">Repeat</keyword>
<dbReference type="SMART" id="SM00320">
    <property type="entry name" value="WD40"/>
    <property type="match status" value="7"/>
</dbReference>
<gene>
    <name evidence="3 5" type="primary">CIA1</name>
    <name evidence="5" type="ORF">DNF11_2312</name>
</gene>
<dbReference type="AlphaFoldDB" id="A0A3G2S7G5"/>
<dbReference type="InterPro" id="IPR028608">
    <property type="entry name" value="CIAO1/Cia1"/>
</dbReference>
<dbReference type="STRING" id="425264.A0A3G2S7G5"/>
<proteinExistence type="inferred from homology"/>
<feature type="repeat" description="WD" evidence="4">
    <location>
        <begin position="364"/>
        <end position="378"/>
    </location>
</feature>
<evidence type="ECO:0000256" key="3">
    <source>
        <dbReference type="HAMAP-Rule" id="MF_03037"/>
    </source>
</evidence>
<feature type="repeat" description="WD" evidence="4">
    <location>
        <begin position="214"/>
        <end position="245"/>
    </location>
</feature>
<dbReference type="OrthoDB" id="284782at2759"/>
<evidence type="ECO:0000256" key="1">
    <source>
        <dbReference type="ARBA" id="ARBA00022574"/>
    </source>
</evidence>
<dbReference type="PROSITE" id="PS00678">
    <property type="entry name" value="WD_REPEATS_1"/>
    <property type="match status" value="1"/>
</dbReference>
<dbReference type="PROSITE" id="PS50082">
    <property type="entry name" value="WD_REPEATS_2"/>
    <property type="match status" value="6"/>
</dbReference>
<feature type="repeat" description="WD" evidence="4">
    <location>
        <begin position="14"/>
        <end position="46"/>
    </location>
</feature>
<dbReference type="PROSITE" id="PS50294">
    <property type="entry name" value="WD_REPEATS_REGION"/>
    <property type="match status" value="5"/>
</dbReference>
<dbReference type="Gene3D" id="2.130.10.10">
    <property type="entry name" value="YVTN repeat-like/Quinoprotein amine dehydrogenase"/>
    <property type="match status" value="1"/>
</dbReference>
<dbReference type="PANTHER" id="PTHR19920">
    <property type="entry name" value="WD40 PROTEIN CIAO1"/>
    <property type="match status" value="1"/>
</dbReference>
<comment type="similarity">
    <text evidence="3">Belongs to the WD repeat CIA1 family.</text>
</comment>
<protein>
    <recommendedName>
        <fullName evidence="3">Probable cytosolic iron-sulfur protein assembly protein 1</fullName>
    </recommendedName>
</protein>
<feature type="repeat" description="WD" evidence="4">
    <location>
        <begin position="169"/>
        <end position="200"/>
    </location>
</feature>
<name>A0A3G2S7G5_MALR7</name>
<dbReference type="HAMAP" id="MF_03037">
    <property type="entry name" value="ciao1"/>
    <property type="match status" value="1"/>
</dbReference>
<keyword evidence="1 4" id="KW-0853">WD repeat</keyword>
<dbReference type="Proteomes" id="UP000269793">
    <property type="component" value="Chromosome IV"/>
</dbReference>
<dbReference type="EMBL" id="CP033151">
    <property type="protein sequence ID" value="AYO43262.1"/>
    <property type="molecule type" value="Genomic_DNA"/>
</dbReference>
<dbReference type="InterPro" id="IPR036322">
    <property type="entry name" value="WD40_repeat_dom_sf"/>
</dbReference>
<dbReference type="CDD" id="cd00200">
    <property type="entry name" value="WD40"/>
    <property type="match status" value="1"/>
</dbReference>
<organism evidence="5 6">
    <name type="scientific">Malassezia restricta (strain ATCC 96810 / NBRC 103918 / CBS 7877)</name>
    <name type="common">Seborrheic dermatitis infection agent</name>
    <dbReference type="NCBI Taxonomy" id="425264"/>
    <lineage>
        <taxon>Eukaryota</taxon>
        <taxon>Fungi</taxon>
        <taxon>Dikarya</taxon>
        <taxon>Basidiomycota</taxon>
        <taxon>Ustilaginomycotina</taxon>
        <taxon>Malasseziomycetes</taxon>
        <taxon>Malasseziales</taxon>
        <taxon>Malasseziaceae</taxon>
        <taxon>Malassezia</taxon>
    </lineage>
</organism>
<dbReference type="InterPro" id="IPR015943">
    <property type="entry name" value="WD40/YVTN_repeat-like_dom_sf"/>
</dbReference>
<dbReference type="InterPro" id="IPR019775">
    <property type="entry name" value="WD40_repeat_CS"/>
</dbReference>
<keyword evidence="6" id="KW-1185">Reference proteome</keyword>